<protein>
    <submittedName>
        <fullName evidence="2">ABC transporter substrate-binding protein</fullName>
    </submittedName>
</protein>
<comment type="caution">
    <text evidence="2">The sequence shown here is derived from an EMBL/GenBank/DDBJ whole genome shotgun (WGS) entry which is preliminary data.</text>
</comment>
<dbReference type="NCBIfam" id="NF008633">
    <property type="entry name" value="PRK11622.1"/>
    <property type="match status" value="1"/>
</dbReference>
<dbReference type="PIRSF" id="PIRSF029172">
    <property type="entry name" value="UCP029172_ABC_sbc_YnjB"/>
    <property type="match status" value="1"/>
</dbReference>
<dbReference type="AlphaFoldDB" id="A0A0J8XZE8"/>
<organism evidence="2 3">
    <name type="scientific">Photobacterium swingsii</name>
    <dbReference type="NCBI Taxonomy" id="680026"/>
    <lineage>
        <taxon>Bacteria</taxon>
        <taxon>Pseudomonadati</taxon>
        <taxon>Pseudomonadota</taxon>
        <taxon>Gammaproteobacteria</taxon>
        <taxon>Vibrionales</taxon>
        <taxon>Vibrionaceae</taxon>
        <taxon>Photobacterium</taxon>
    </lineage>
</organism>
<dbReference type="Gene3D" id="3.40.190.10">
    <property type="entry name" value="Periplasmic binding protein-like II"/>
    <property type="match status" value="2"/>
</dbReference>
<dbReference type="STRING" id="680026.AB733_09255"/>
<dbReference type="PANTHER" id="PTHR42779">
    <property type="entry name" value="PROTEIN YNJB"/>
    <property type="match status" value="1"/>
</dbReference>
<dbReference type="Pfam" id="PF13416">
    <property type="entry name" value="SBP_bac_8"/>
    <property type="match status" value="1"/>
</dbReference>
<name>A0A0J8XZE8_9GAMM</name>
<accession>A0A0J8XZE8</accession>
<feature type="chain" id="PRO_5030009265" evidence="1">
    <location>
        <begin position="33"/>
        <end position="404"/>
    </location>
</feature>
<keyword evidence="1" id="KW-0732">Signal</keyword>
<sequence length="404" mass="44864">MHRSSSFKRLSSGATTLLAALAMAVGASTAYAETHSAPSNQDWLQIVEQAKGETVYFNAWGGSQEINEYLRWAARELQSRYSVTLKHVKVADIAETTQRLLAEKTADKNQNGSVDLVWINGENFRSMKQNELLYGPFVSSLPNWEYVDKRLPVDVDFTEPTEGLEAPWGVGQLVYIHDTKQLNNPPKNFPELLSLAKAYPGQFSYPQPPEFHGSSFLKAALIALTDNPERLSAPIDTTKQADVFQNTTAPLWAYLDQLHPVAWKQGKQFPSGSPQTIQLLDDRQLLMAITFNPNAANAAIENGKLPDTAQAYSFDQGALSNIHFLAIPWNSSAKAGAKVAINFLLSPEAQMRKADTRIWGDPSVLKEAALPAGERGFALFKPISEPHPSWQIALEQEWQKRYGH</sequence>
<evidence type="ECO:0000256" key="1">
    <source>
        <dbReference type="SAM" id="SignalP"/>
    </source>
</evidence>
<dbReference type="InterPro" id="IPR027020">
    <property type="entry name" value="YnjB"/>
</dbReference>
<dbReference type="InterPro" id="IPR006059">
    <property type="entry name" value="SBP"/>
</dbReference>
<dbReference type="PANTHER" id="PTHR42779:SF1">
    <property type="entry name" value="PROTEIN YNJB"/>
    <property type="match status" value="1"/>
</dbReference>
<dbReference type="EMBL" id="PYLZ01000002">
    <property type="protein sequence ID" value="PSW25895.1"/>
    <property type="molecule type" value="Genomic_DNA"/>
</dbReference>
<gene>
    <name evidence="2" type="ORF">C9I94_04820</name>
</gene>
<evidence type="ECO:0000313" key="3">
    <source>
        <dbReference type="Proteomes" id="UP000240481"/>
    </source>
</evidence>
<proteinExistence type="predicted"/>
<dbReference type="OrthoDB" id="3239593at2"/>
<keyword evidence="3" id="KW-1185">Reference proteome</keyword>
<evidence type="ECO:0000313" key="2">
    <source>
        <dbReference type="EMBL" id="PSW25895.1"/>
    </source>
</evidence>
<dbReference type="SUPFAM" id="SSF53850">
    <property type="entry name" value="Periplasmic binding protein-like II"/>
    <property type="match status" value="1"/>
</dbReference>
<dbReference type="Proteomes" id="UP000240481">
    <property type="component" value="Unassembled WGS sequence"/>
</dbReference>
<reference evidence="2 3" key="1">
    <citation type="submission" date="2018-01" db="EMBL/GenBank/DDBJ databases">
        <title>Whole genome sequencing of Histamine producing bacteria.</title>
        <authorList>
            <person name="Butler K."/>
        </authorList>
    </citation>
    <scope>NUCLEOTIDE SEQUENCE [LARGE SCALE GENOMIC DNA]</scope>
    <source>
        <strain evidence="2 3">DSM 24669</strain>
    </source>
</reference>
<feature type="signal peptide" evidence="1">
    <location>
        <begin position="1"/>
        <end position="32"/>
    </location>
</feature>